<accession>G0S1H6</accession>
<dbReference type="HOGENOM" id="CLU_2558112_0_0_1"/>
<dbReference type="AlphaFoldDB" id="G0S1H6"/>
<dbReference type="Proteomes" id="UP000008066">
    <property type="component" value="Unassembled WGS sequence"/>
</dbReference>
<proteinExistence type="predicted"/>
<dbReference type="OrthoDB" id="4725400at2759"/>
<evidence type="ECO:0000313" key="1">
    <source>
        <dbReference type="EMBL" id="EGS22886.1"/>
    </source>
</evidence>
<reference evidence="1 2" key="1">
    <citation type="journal article" date="2011" name="Cell">
        <title>Insight into structure and assembly of the nuclear pore complex by utilizing the genome of a eukaryotic thermophile.</title>
        <authorList>
            <person name="Amlacher S."/>
            <person name="Sarges P."/>
            <person name="Flemming D."/>
            <person name="van Noort V."/>
            <person name="Kunze R."/>
            <person name="Devos D.P."/>
            <person name="Arumugam M."/>
            <person name="Bork P."/>
            <person name="Hurt E."/>
        </authorList>
    </citation>
    <scope>NUCLEOTIDE SEQUENCE [LARGE SCALE GENOMIC DNA]</scope>
    <source>
        <strain evidence="2">DSM 1495 / CBS 144.50 / IMI 039719</strain>
    </source>
</reference>
<evidence type="ECO:0000313" key="2">
    <source>
        <dbReference type="Proteomes" id="UP000008066"/>
    </source>
</evidence>
<keyword evidence="2" id="KW-1185">Reference proteome</keyword>
<organism evidence="2">
    <name type="scientific">Chaetomium thermophilum (strain DSM 1495 / CBS 144.50 / IMI 039719)</name>
    <name type="common">Thermochaetoides thermophila</name>
    <dbReference type="NCBI Taxonomy" id="759272"/>
    <lineage>
        <taxon>Eukaryota</taxon>
        <taxon>Fungi</taxon>
        <taxon>Dikarya</taxon>
        <taxon>Ascomycota</taxon>
        <taxon>Pezizomycotina</taxon>
        <taxon>Sordariomycetes</taxon>
        <taxon>Sordariomycetidae</taxon>
        <taxon>Sordariales</taxon>
        <taxon>Chaetomiaceae</taxon>
        <taxon>Thermochaetoides</taxon>
    </lineage>
</organism>
<gene>
    <name evidence="1" type="ORF">CTHT_0013630</name>
</gene>
<dbReference type="EMBL" id="GL988039">
    <property type="protein sequence ID" value="EGS22886.1"/>
    <property type="molecule type" value="Genomic_DNA"/>
</dbReference>
<dbReference type="KEGG" id="cthr:CTHT_0013630"/>
<dbReference type="GeneID" id="18255401"/>
<sequence>MSAPEEDPQIAFDEEDERPYVKSYSKKPKFSVGQRVYLCMNGAYEGPYLVATVAPGKVSLCLGNGLPVLNGKEIDDSYVRLS</sequence>
<dbReference type="RefSeq" id="XP_006691878.1">
    <property type="nucleotide sequence ID" value="XM_006691815.1"/>
</dbReference>
<name>G0S1H6_CHATD</name>
<protein>
    <submittedName>
        <fullName evidence="1">Uncharacterized protein</fullName>
    </submittedName>
</protein>